<evidence type="ECO:0000313" key="2">
    <source>
        <dbReference type="Proteomes" id="UP000053051"/>
    </source>
</evidence>
<dbReference type="Proteomes" id="UP000053051">
    <property type="component" value="Unassembled WGS sequence"/>
</dbReference>
<reference evidence="2" key="2">
    <citation type="submission" date="2016-01" db="EMBL/GenBank/DDBJ databases">
        <title>Diatom-associated endosymboitic cyanobacterium lacks core nitrogen metabolism enzymes.</title>
        <authorList>
            <person name="Hilton J.A."/>
            <person name="Foster R.A."/>
            <person name="Tripp H.J."/>
            <person name="Carter B.J."/>
            <person name="Zehr J.P."/>
            <person name="Villareal T.A."/>
        </authorList>
    </citation>
    <scope>NUCLEOTIDE SEQUENCE [LARGE SCALE GENOMIC DNA]</scope>
    <source>
        <strain evidence="2">HH01</strain>
    </source>
</reference>
<sequence length="210" mass="23846">MVDSIGDRIKVECDARKTITEQLKRQNLEDKLEISFSLKGIYPIDEPDTLFMNVKNKSENLAIYVDWDNSSIAGIDQRSRRVIRKSPDLVRDLAVPQIPSLIVPGRTLKESVTAEDVFKRDKETGTYSPALPIANIPGLQKGGKLQKKQYMDFMSGKIDFEFSLDLVLRIAEATYGVNQGTNIPLVCIVNCPFKIKKLPWTYALPWNRKK</sequence>
<dbReference type="AlphaFoldDB" id="M1WZE8"/>
<dbReference type="EMBL" id="CAIY01000027">
    <property type="protein sequence ID" value="CCH66733.1"/>
    <property type="molecule type" value="Genomic_DNA"/>
</dbReference>
<gene>
    <name evidence="1" type="ORF">RINTHH_5780</name>
</gene>
<name>M1WZE8_9NOST</name>
<proteinExistence type="predicted"/>
<protein>
    <submittedName>
        <fullName evidence="1">Uncharacterized protein</fullName>
    </submittedName>
</protein>
<accession>M1WZE8</accession>
<keyword evidence="2" id="KW-1185">Reference proteome</keyword>
<comment type="caution">
    <text evidence="1">The sequence shown here is derived from an EMBL/GenBank/DDBJ whole genome shotgun (WGS) entry which is preliminary data.</text>
</comment>
<dbReference type="STRING" id="1165094.RINTHH_5780"/>
<organism evidence="1 2">
    <name type="scientific">Richelia intracellularis HH01</name>
    <dbReference type="NCBI Taxonomy" id="1165094"/>
    <lineage>
        <taxon>Bacteria</taxon>
        <taxon>Bacillati</taxon>
        <taxon>Cyanobacteriota</taxon>
        <taxon>Cyanophyceae</taxon>
        <taxon>Nostocales</taxon>
        <taxon>Nostocaceae</taxon>
        <taxon>Richelia</taxon>
    </lineage>
</organism>
<reference evidence="1 2" key="1">
    <citation type="submission" date="2012-05" db="EMBL/GenBank/DDBJ databases">
        <authorList>
            <person name="Hilton J."/>
        </authorList>
    </citation>
    <scope>NUCLEOTIDE SEQUENCE [LARGE SCALE GENOMIC DNA]</scope>
    <source>
        <strain evidence="1 2">HH01</strain>
    </source>
</reference>
<evidence type="ECO:0000313" key="1">
    <source>
        <dbReference type="EMBL" id="CCH66733.1"/>
    </source>
</evidence>